<evidence type="ECO:0000256" key="6">
    <source>
        <dbReference type="SAM" id="MobiDB-lite"/>
    </source>
</evidence>
<feature type="transmembrane region" description="Helical" evidence="7">
    <location>
        <begin position="134"/>
        <end position="158"/>
    </location>
</feature>
<accession>A0A4P7N1L7</accession>
<comment type="similarity">
    <text evidence="5">Belongs to the SAT4 family.</text>
</comment>
<dbReference type="PANTHER" id="PTHR33048">
    <property type="entry name" value="PTH11-LIKE INTEGRAL MEMBRANE PROTEIN (AFU_ORTHOLOGUE AFUA_5G11245)"/>
    <property type="match status" value="1"/>
</dbReference>
<keyword evidence="3 7" id="KW-1133">Transmembrane helix</keyword>
<dbReference type="EMBL" id="CP034204">
    <property type="protein sequence ID" value="QBZ53730.1"/>
    <property type="molecule type" value="Genomic_DNA"/>
</dbReference>
<organism evidence="9 10">
    <name type="scientific">Pyricularia oryzae</name>
    <name type="common">Rice blast fungus</name>
    <name type="synonym">Magnaporthe oryzae</name>
    <dbReference type="NCBI Taxonomy" id="318829"/>
    <lineage>
        <taxon>Eukaryota</taxon>
        <taxon>Fungi</taxon>
        <taxon>Dikarya</taxon>
        <taxon>Ascomycota</taxon>
        <taxon>Pezizomycotina</taxon>
        <taxon>Sordariomycetes</taxon>
        <taxon>Sordariomycetidae</taxon>
        <taxon>Magnaporthales</taxon>
        <taxon>Pyriculariaceae</taxon>
        <taxon>Pyricularia</taxon>
    </lineage>
</organism>
<dbReference type="Proteomes" id="UP000294847">
    <property type="component" value="Chromosome 1"/>
</dbReference>
<evidence type="ECO:0000313" key="9">
    <source>
        <dbReference type="EMBL" id="QBZ53730.1"/>
    </source>
</evidence>
<dbReference type="GO" id="GO:0016020">
    <property type="term" value="C:membrane"/>
    <property type="evidence" value="ECO:0007669"/>
    <property type="project" value="UniProtKB-SubCell"/>
</dbReference>
<evidence type="ECO:0000256" key="7">
    <source>
        <dbReference type="SAM" id="Phobius"/>
    </source>
</evidence>
<proteinExistence type="inferred from homology"/>
<name>A0A4P7N1L7_PYROR</name>
<feature type="transmembrane region" description="Helical" evidence="7">
    <location>
        <begin position="252"/>
        <end position="275"/>
    </location>
</feature>
<comment type="subcellular location">
    <subcellularLocation>
        <location evidence="1">Membrane</location>
        <topology evidence="1">Multi-pass membrane protein</topology>
    </subcellularLocation>
</comment>
<reference evidence="9 10" key="1">
    <citation type="journal article" date="2019" name="Mol. Biol. Evol.">
        <title>Blast fungal genomes show frequent chromosomal changes, gene gains and losses, and effector gene turnover.</title>
        <authorList>
            <person name="Gomez Luciano L.B."/>
            <person name="Jason Tsai I."/>
            <person name="Chuma I."/>
            <person name="Tosa Y."/>
            <person name="Chen Y.H."/>
            <person name="Li J.Y."/>
            <person name="Li M.Y."/>
            <person name="Jade Lu M.Y."/>
            <person name="Nakayashiki H."/>
            <person name="Li W.H."/>
        </authorList>
    </citation>
    <scope>NUCLEOTIDE SEQUENCE [LARGE SCALE GENOMIC DNA]</scope>
    <source>
        <strain evidence="9">MZ5-1-6</strain>
    </source>
</reference>
<dbReference type="AlphaFoldDB" id="A0A4P7N1L7"/>
<dbReference type="Pfam" id="PF20684">
    <property type="entry name" value="Fung_rhodopsin"/>
    <property type="match status" value="1"/>
</dbReference>
<evidence type="ECO:0000256" key="4">
    <source>
        <dbReference type="ARBA" id="ARBA00023136"/>
    </source>
</evidence>
<sequence length="524" mass="57075">MSSPVNMSDPTAVAAMMAEQAAQMAAVKSFNIEAFTLMVIGLMATSLRTYSRATTVGFSNFQADDYLVWVGTLTICDFGMGNQVGHCFETGLAFSVGEHAHGLANDAMTPEQRAALSPDSPEYQMRVLGSKIQLWGWSTYATLLWCLKASMCTFFLRLTDGLHIYKMRIYIGFGFIVASWLALGLTLLTSCRPFHEYWQINPDPGRYCHPAVSPAIVWTFLAMNVSTDLYLISIPIPLLFTANVTWRKRVALVSVFCCGLFVTAAAILRVILIVSDSKNGAFLAGSWAVRETFVAVITTNMPMLFPLFRRLMNPCLGRISSRIGTYGYRGKSTGASSRNLPPHQRAIQTVGKQRMRKQQQSLNHITNLSVTYANESEERIYELHTVGATAPAGTGVVTEIIGGEGKDDKGVVTRGHHRHHHHDDDGHGEEQDRISDLSSELSSSSPVPGIGIQRRVEIVVEEEQTDLPSGASGNFVAVSSGGGPASAGTGSGRNRSSTVESMGPGAARTSYFADHVKSENYKRI</sequence>
<keyword evidence="2 7" id="KW-0812">Transmembrane</keyword>
<evidence type="ECO:0000256" key="3">
    <source>
        <dbReference type="ARBA" id="ARBA00022989"/>
    </source>
</evidence>
<evidence type="ECO:0000259" key="8">
    <source>
        <dbReference type="Pfam" id="PF20684"/>
    </source>
</evidence>
<feature type="transmembrane region" description="Helical" evidence="7">
    <location>
        <begin position="215"/>
        <end position="240"/>
    </location>
</feature>
<evidence type="ECO:0000256" key="1">
    <source>
        <dbReference type="ARBA" id="ARBA00004141"/>
    </source>
</evidence>
<evidence type="ECO:0000313" key="10">
    <source>
        <dbReference type="Proteomes" id="UP000294847"/>
    </source>
</evidence>
<dbReference type="PANTHER" id="PTHR33048:SF47">
    <property type="entry name" value="INTEGRAL MEMBRANE PROTEIN-RELATED"/>
    <property type="match status" value="1"/>
</dbReference>
<gene>
    <name evidence="9" type="ORF">PoMZ_09419</name>
</gene>
<protein>
    <recommendedName>
        <fullName evidence="8">Rhodopsin domain-containing protein</fullName>
    </recommendedName>
</protein>
<feature type="compositionally biased region" description="Basic and acidic residues" evidence="6">
    <location>
        <begin position="422"/>
        <end position="435"/>
    </location>
</feature>
<evidence type="ECO:0000256" key="2">
    <source>
        <dbReference type="ARBA" id="ARBA00022692"/>
    </source>
</evidence>
<feature type="compositionally biased region" description="Low complexity" evidence="6">
    <location>
        <begin position="436"/>
        <end position="449"/>
    </location>
</feature>
<feature type="region of interest" description="Disordered" evidence="6">
    <location>
        <begin position="400"/>
        <end position="449"/>
    </location>
</feature>
<feature type="transmembrane region" description="Helical" evidence="7">
    <location>
        <begin position="170"/>
        <end position="195"/>
    </location>
</feature>
<dbReference type="InterPro" id="IPR049326">
    <property type="entry name" value="Rhodopsin_dom_fungi"/>
</dbReference>
<dbReference type="InterPro" id="IPR052337">
    <property type="entry name" value="SAT4-like"/>
</dbReference>
<feature type="compositionally biased region" description="Gly residues" evidence="6">
    <location>
        <begin position="480"/>
        <end position="491"/>
    </location>
</feature>
<feature type="transmembrane region" description="Helical" evidence="7">
    <location>
        <begin position="287"/>
        <end position="308"/>
    </location>
</feature>
<feature type="domain" description="Rhodopsin" evidence="8">
    <location>
        <begin position="47"/>
        <end position="310"/>
    </location>
</feature>
<evidence type="ECO:0000256" key="5">
    <source>
        <dbReference type="ARBA" id="ARBA00038359"/>
    </source>
</evidence>
<feature type="region of interest" description="Disordered" evidence="6">
    <location>
        <begin position="479"/>
        <end position="512"/>
    </location>
</feature>
<keyword evidence="4 7" id="KW-0472">Membrane</keyword>